<keyword evidence="5" id="KW-1185">Reference proteome</keyword>
<dbReference type="InterPro" id="IPR016181">
    <property type="entry name" value="Acyl_CoA_acyltransferase"/>
</dbReference>
<dbReference type="InterPro" id="IPR000182">
    <property type="entry name" value="GNAT_dom"/>
</dbReference>
<keyword evidence="1 4" id="KW-0808">Transferase</keyword>
<evidence type="ECO:0000313" key="5">
    <source>
        <dbReference type="Proteomes" id="UP000324678"/>
    </source>
</evidence>
<name>A0A5C1YD53_9MICO</name>
<keyword evidence="2" id="KW-0012">Acyltransferase</keyword>
<dbReference type="GO" id="GO:0016747">
    <property type="term" value="F:acyltransferase activity, transferring groups other than amino-acyl groups"/>
    <property type="evidence" value="ECO:0007669"/>
    <property type="project" value="InterPro"/>
</dbReference>
<accession>A0A5C1YD53</accession>
<reference evidence="4 5" key="1">
    <citation type="submission" date="2019-09" db="EMBL/GenBank/DDBJ databases">
        <title>Genome sequencing of strain KACC 19306.</title>
        <authorList>
            <person name="Heo J."/>
            <person name="Kim S.-J."/>
            <person name="Kim J.-S."/>
            <person name="Hong S.-B."/>
            <person name="Kwon S.-W."/>
        </authorList>
    </citation>
    <scope>NUCLEOTIDE SEQUENCE [LARGE SCALE GENOMIC DNA]</scope>
    <source>
        <strain evidence="4 5">KACC 19306</strain>
    </source>
</reference>
<evidence type="ECO:0000256" key="2">
    <source>
        <dbReference type="ARBA" id="ARBA00023315"/>
    </source>
</evidence>
<gene>
    <name evidence="4" type="ORF">FLP10_05865</name>
</gene>
<dbReference type="InterPro" id="IPR050832">
    <property type="entry name" value="Bact_Acetyltransf"/>
</dbReference>
<evidence type="ECO:0000259" key="3">
    <source>
        <dbReference type="PROSITE" id="PS51186"/>
    </source>
</evidence>
<organism evidence="4 5">
    <name type="scientific">Agromyces intestinalis</name>
    <dbReference type="NCBI Taxonomy" id="2592652"/>
    <lineage>
        <taxon>Bacteria</taxon>
        <taxon>Bacillati</taxon>
        <taxon>Actinomycetota</taxon>
        <taxon>Actinomycetes</taxon>
        <taxon>Micrococcales</taxon>
        <taxon>Microbacteriaceae</taxon>
        <taxon>Agromyces</taxon>
    </lineage>
</organism>
<dbReference type="PANTHER" id="PTHR43877">
    <property type="entry name" value="AMINOALKYLPHOSPHONATE N-ACETYLTRANSFERASE-RELATED-RELATED"/>
    <property type="match status" value="1"/>
</dbReference>
<proteinExistence type="predicted"/>
<dbReference type="Proteomes" id="UP000324678">
    <property type="component" value="Chromosome"/>
</dbReference>
<evidence type="ECO:0000313" key="4">
    <source>
        <dbReference type="EMBL" id="QEO14001.1"/>
    </source>
</evidence>
<protein>
    <submittedName>
        <fullName evidence="4">GNAT family N-acetyltransferase</fullName>
    </submittedName>
</protein>
<dbReference type="SUPFAM" id="SSF55729">
    <property type="entry name" value="Acyl-CoA N-acyltransferases (Nat)"/>
    <property type="match status" value="1"/>
</dbReference>
<dbReference type="KEGG" id="ail:FLP10_05865"/>
<dbReference type="Gene3D" id="3.40.630.30">
    <property type="match status" value="1"/>
</dbReference>
<dbReference type="PROSITE" id="PS51186">
    <property type="entry name" value="GNAT"/>
    <property type="match status" value="1"/>
</dbReference>
<feature type="domain" description="N-acetyltransferase" evidence="3">
    <location>
        <begin position="4"/>
        <end position="180"/>
    </location>
</feature>
<dbReference type="RefSeq" id="WP_149160023.1">
    <property type="nucleotide sequence ID" value="NZ_CP043505.1"/>
</dbReference>
<dbReference type="OrthoDB" id="143110at2"/>
<evidence type="ECO:0000256" key="1">
    <source>
        <dbReference type="ARBA" id="ARBA00022679"/>
    </source>
</evidence>
<dbReference type="AlphaFoldDB" id="A0A5C1YD53"/>
<dbReference type="EMBL" id="CP043505">
    <property type="protein sequence ID" value="QEO14001.1"/>
    <property type="molecule type" value="Genomic_DNA"/>
</dbReference>
<sequence>MTGVQVRRATPHDADALAAVAAITFPLACPPSTTDAAKQAFIAAHLTRERFADYLADPARLLFIAEDADGALGYTMLIFGEPRDRDVAAAISLRPTVELSKCYTLPRAHGSGAASELMTASLAALADLAERPAGVWLGVNQENERAQRFYRKHGFERVGVKRFLVGDRWENDFVYERRLALVAVAS</sequence>
<dbReference type="Pfam" id="PF00583">
    <property type="entry name" value="Acetyltransf_1"/>
    <property type="match status" value="1"/>
</dbReference>